<organism evidence="2 3">
    <name type="scientific">Paraburkholderia dipogonis</name>
    <dbReference type="NCBI Taxonomy" id="1211383"/>
    <lineage>
        <taxon>Bacteria</taxon>
        <taxon>Pseudomonadati</taxon>
        <taxon>Pseudomonadota</taxon>
        <taxon>Betaproteobacteria</taxon>
        <taxon>Burkholderiales</taxon>
        <taxon>Burkholderiaceae</taxon>
        <taxon>Paraburkholderia</taxon>
    </lineage>
</organism>
<dbReference type="PROSITE" id="PS51186">
    <property type="entry name" value="GNAT"/>
    <property type="match status" value="1"/>
</dbReference>
<dbReference type="Proteomes" id="UP000297385">
    <property type="component" value="Unassembled WGS sequence"/>
</dbReference>
<dbReference type="RefSeq" id="WP_134456350.1">
    <property type="nucleotide sequence ID" value="NZ_JBHSSZ010000072.1"/>
</dbReference>
<sequence length="173" mass="19101">MSLPHLTTARLLLRPRSFDDLEACLAMDRDVEVTRHIPGPWQDPVAHRRFVEGRMRCAYPDGLGYWSIFERAAPERFLGWVLLIPEDAAGPEVEIGWRLVRSAWGRGIAGEAARAIIEHAFATVGLPAVVAGIAVENAASRRLAAKLGMRCPQDAPVDADGYMRYRIERVGAG</sequence>
<name>A0A4Y8N4D0_9BURK</name>
<dbReference type="Pfam" id="PF13302">
    <property type="entry name" value="Acetyltransf_3"/>
    <property type="match status" value="1"/>
</dbReference>
<accession>A0A4Y8N4D0</accession>
<comment type="caution">
    <text evidence="2">The sequence shown here is derived from an EMBL/GenBank/DDBJ whole genome shotgun (WGS) entry which is preliminary data.</text>
</comment>
<dbReference type="InterPro" id="IPR051531">
    <property type="entry name" value="N-acetyltransferase"/>
</dbReference>
<evidence type="ECO:0000259" key="1">
    <source>
        <dbReference type="PROSITE" id="PS51186"/>
    </source>
</evidence>
<reference evidence="2 3" key="1">
    <citation type="submission" date="2019-03" db="EMBL/GenBank/DDBJ databases">
        <title>Complete Genome Sequence of Paraburkholderia dipogonis ICMP 19430T, a Nitrogen-fixing Symbiont of the South African Invasive Legume Dipogon lignosus in New Zealand.</title>
        <authorList>
            <person name="De Meyer S.E."/>
        </authorList>
    </citation>
    <scope>NUCLEOTIDE SEQUENCE [LARGE SCALE GENOMIC DNA]</scope>
    <source>
        <strain evidence="2 3">ICMP 19430</strain>
    </source>
</reference>
<evidence type="ECO:0000313" key="2">
    <source>
        <dbReference type="EMBL" id="TFE44525.1"/>
    </source>
</evidence>
<keyword evidence="2" id="KW-0808">Transferase</keyword>
<dbReference type="PANTHER" id="PTHR43792:SF1">
    <property type="entry name" value="N-ACETYLTRANSFERASE DOMAIN-CONTAINING PROTEIN"/>
    <property type="match status" value="1"/>
</dbReference>
<dbReference type="GO" id="GO:0016747">
    <property type="term" value="F:acyltransferase activity, transferring groups other than amino-acyl groups"/>
    <property type="evidence" value="ECO:0007669"/>
    <property type="project" value="InterPro"/>
</dbReference>
<gene>
    <name evidence="2" type="ORF">E2553_05500</name>
</gene>
<proteinExistence type="predicted"/>
<dbReference type="GeneID" id="97306977"/>
<feature type="domain" description="N-acetyltransferase" evidence="1">
    <location>
        <begin position="11"/>
        <end position="168"/>
    </location>
</feature>
<dbReference type="InterPro" id="IPR000182">
    <property type="entry name" value="GNAT_dom"/>
</dbReference>
<dbReference type="SUPFAM" id="SSF55729">
    <property type="entry name" value="Acyl-CoA N-acyltransferases (Nat)"/>
    <property type="match status" value="1"/>
</dbReference>
<dbReference type="PANTHER" id="PTHR43792">
    <property type="entry name" value="GNAT FAMILY, PUTATIVE (AFU_ORTHOLOGUE AFUA_3G00765)-RELATED-RELATED"/>
    <property type="match status" value="1"/>
</dbReference>
<dbReference type="InterPro" id="IPR016181">
    <property type="entry name" value="Acyl_CoA_acyltransferase"/>
</dbReference>
<evidence type="ECO:0000313" key="3">
    <source>
        <dbReference type="Proteomes" id="UP000297385"/>
    </source>
</evidence>
<dbReference type="Gene3D" id="3.40.630.30">
    <property type="match status" value="1"/>
</dbReference>
<dbReference type="AlphaFoldDB" id="A0A4Y8N4D0"/>
<dbReference type="EMBL" id="SNVI01000001">
    <property type="protein sequence ID" value="TFE44525.1"/>
    <property type="molecule type" value="Genomic_DNA"/>
</dbReference>
<protein>
    <submittedName>
        <fullName evidence="2">N-acetyltransferase</fullName>
    </submittedName>
</protein>